<evidence type="ECO:0000256" key="4">
    <source>
        <dbReference type="ARBA" id="ARBA00022898"/>
    </source>
</evidence>
<evidence type="ECO:0000313" key="9">
    <source>
        <dbReference type="Proteomes" id="UP000183685"/>
    </source>
</evidence>
<name>A0A1G6YMV9_9PROT</name>
<dbReference type="InterPro" id="IPR002129">
    <property type="entry name" value="PyrdxlP-dep_de-COase"/>
</dbReference>
<dbReference type="Gene3D" id="3.40.640.10">
    <property type="entry name" value="Type I PLP-dependent aspartate aminotransferase-like (Major domain)"/>
    <property type="match status" value="1"/>
</dbReference>
<keyword evidence="5 7" id="KW-0456">Lyase</keyword>
<dbReference type="GO" id="GO:0016831">
    <property type="term" value="F:carboxy-lyase activity"/>
    <property type="evidence" value="ECO:0007669"/>
    <property type="project" value="UniProtKB-KW"/>
</dbReference>
<dbReference type="InterPro" id="IPR015421">
    <property type="entry name" value="PyrdxlP-dep_Trfase_major"/>
</dbReference>
<dbReference type="Pfam" id="PF00282">
    <property type="entry name" value="Pyridoxal_deC"/>
    <property type="match status" value="1"/>
</dbReference>
<dbReference type="Gene3D" id="3.90.1150.10">
    <property type="entry name" value="Aspartate Aminotransferase, domain 1"/>
    <property type="match status" value="1"/>
</dbReference>
<comment type="similarity">
    <text evidence="2 7">Belongs to the group II decarboxylase family.</text>
</comment>
<gene>
    <name evidence="8" type="ORF">SAMN04488071_1679</name>
</gene>
<comment type="cofactor">
    <cofactor evidence="1 6 7">
        <name>pyridoxal 5'-phosphate</name>
        <dbReference type="ChEBI" id="CHEBI:597326"/>
    </cofactor>
</comment>
<dbReference type="InterPro" id="IPR015424">
    <property type="entry name" value="PyrdxlP-dep_Trfase"/>
</dbReference>
<keyword evidence="9" id="KW-1185">Reference proteome</keyword>
<dbReference type="AlphaFoldDB" id="A0A1G6YMV9"/>
<proteinExistence type="inferred from homology"/>
<evidence type="ECO:0000256" key="6">
    <source>
        <dbReference type="PIRSR" id="PIRSR602129-50"/>
    </source>
</evidence>
<dbReference type="SUPFAM" id="SSF53383">
    <property type="entry name" value="PLP-dependent transferases"/>
    <property type="match status" value="1"/>
</dbReference>
<dbReference type="GO" id="GO:0019752">
    <property type="term" value="P:carboxylic acid metabolic process"/>
    <property type="evidence" value="ECO:0007669"/>
    <property type="project" value="InterPro"/>
</dbReference>
<reference evidence="8 9" key="1">
    <citation type="submission" date="2016-10" db="EMBL/GenBank/DDBJ databases">
        <authorList>
            <person name="de Groot N.N."/>
        </authorList>
    </citation>
    <scope>NUCLEOTIDE SEQUENCE [LARGE SCALE GENOMIC DNA]</scope>
    <source>
        <strain evidence="8 9">CGMCC 1.9109</strain>
    </source>
</reference>
<evidence type="ECO:0000256" key="3">
    <source>
        <dbReference type="ARBA" id="ARBA00022793"/>
    </source>
</evidence>
<dbReference type="OrthoDB" id="9803665at2"/>
<evidence type="ECO:0000313" key="8">
    <source>
        <dbReference type="EMBL" id="SDD91641.1"/>
    </source>
</evidence>
<dbReference type="InterPro" id="IPR010977">
    <property type="entry name" value="Aromatic_deC"/>
</dbReference>
<dbReference type="PANTHER" id="PTHR11999:SF70">
    <property type="entry name" value="MIP05841P"/>
    <property type="match status" value="1"/>
</dbReference>
<evidence type="ECO:0000256" key="7">
    <source>
        <dbReference type="RuleBase" id="RU000382"/>
    </source>
</evidence>
<accession>A0A1G6YMV9</accession>
<feature type="modified residue" description="N6-(pyridoxal phosphate)lysine" evidence="6">
    <location>
        <position position="289"/>
    </location>
</feature>
<evidence type="ECO:0000256" key="1">
    <source>
        <dbReference type="ARBA" id="ARBA00001933"/>
    </source>
</evidence>
<dbReference type="PANTHER" id="PTHR11999">
    <property type="entry name" value="GROUP II PYRIDOXAL-5-PHOSPHATE DECARBOXYLASE"/>
    <property type="match status" value="1"/>
</dbReference>
<keyword evidence="3" id="KW-0210">Decarboxylase</keyword>
<dbReference type="STRING" id="637679.GCA_001550055_01360"/>
<dbReference type="Proteomes" id="UP000183685">
    <property type="component" value="Unassembled WGS sequence"/>
</dbReference>
<dbReference type="EMBL" id="FNAK01000003">
    <property type="protein sequence ID" value="SDD91641.1"/>
    <property type="molecule type" value="Genomic_DNA"/>
</dbReference>
<keyword evidence="4 6" id="KW-0663">Pyridoxal phosphate</keyword>
<dbReference type="GO" id="GO:0030170">
    <property type="term" value="F:pyridoxal phosphate binding"/>
    <property type="evidence" value="ECO:0007669"/>
    <property type="project" value="InterPro"/>
</dbReference>
<evidence type="ECO:0000256" key="2">
    <source>
        <dbReference type="ARBA" id="ARBA00009533"/>
    </source>
</evidence>
<sequence length="476" mass="51286">MTSSALKTAFAHADRFRSNLESRPPKAPASAEMLELAFGLPTPEHGLDADTVIDELAAAAEPGLMGMAGPRFFGWVIGASHEAGVAADWLASAWGQNAGNFHASPAAAMAEKAASRWLLDILNLPQDSSVGFVTGATMANFTCLAAARSEVLCRVGWDVEADGLMGAPAVTVFIGADAHATVLNALQYLGMGRKRVVAIETDDQGRMRPTALEAKIQATVGPKIVVAQAGQINTGAIDPMSDIVKICRAAGAWLHVDGAFGLWANASSLLRSQTIGIEGADSWATDGHKWLQLPYETGFAIVRHPAAHRRAMNINASYLPETNGAQYEASQYVPELSRRARGFATWALLRALGRDGVERMVVGHCDFARYLADKLKPEVGIRVENKVRLNQVIISFGGAEADQQMRDTLTKAVILEIQNRNRVFVEGGDWRGHWVLRVSIISEPTQQADIELLADEIIKAWKKVHETHAMLASPKA</sequence>
<evidence type="ECO:0000256" key="5">
    <source>
        <dbReference type="ARBA" id="ARBA00023239"/>
    </source>
</evidence>
<organism evidence="8 9">
    <name type="scientific">Kordiimonas lacus</name>
    <dbReference type="NCBI Taxonomy" id="637679"/>
    <lineage>
        <taxon>Bacteria</taxon>
        <taxon>Pseudomonadati</taxon>
        <taxon>Pseudomonadota</taxon>
        <taxon>Alphaproteobacteria</taxon>
        <taxon>Kordiimonadales</taxon>
        <taxon>Kordiimonadaceae</taxon>
        <taxon>Kordiimonas</taxon>
    </lineage>
</organism>
<dbReference type="RefSeq" id="WP_068302765.1">
    <property type="nucleotide sequence ID" value="NZ_FNAK01000003.1"/>
</dbReference>
<protein>
    <submittedName>
        <fullName evidence="8">Glutamate or tyrosine decarboxylase</fullName>
    </submittedName>
</protein>
<dbReference type="InterPro" id="IPR015422">
    <property type="entry name" value="PyrdxlP-dep_Trfase_small"/>
</dbReference>